<dbReference type="GO" id="GO:0042803">
    <property type="term" value="F:protein homodimerization activity"/>
    <property type="evidence" value="ECO:0007669"/>
    <property type="project" value="InterPro"/>
</dbReference>
<dbReference type="PANTHER" id="PTHR21237:SF23">
    <property type="entry name" value="GRPE PROTEIN HOMOLOG, MITOCHONDRIAL"/>
    <property type="match status" value="1"/>
</dbReference>
<dbReference type="GO" id="GO:0006457">
    <property type="term" value="P:protein folding"/>
    <property type="evidence" value="ECO:0007669"/>
    <property type="project" value="InterPro"/>
</dbReference>
<dbReference type="InterPro" id="IPR013805">
    <property type="entry name" value="GrpE_CC"/>
</dbReference>
<dbReference type="SUPFAM" id="SSF58014">
    <property type="entry name" value="Coiled-coil domain of nucleotide exchange factor GrpE"/>
    <property type="match status" value="1"/>
</dbReference>
<proteinExistence type="inferred from homology"/>
<comment type="similarity">
    <text evidence="1 4 6">Belongs to the GrpE family.</text>
</comment>
<dbReference type="PATRIC" id="fig|1005090.4.peg.180"/>
<dbReference type="HAMAP" id="MF_01151">
    <property type="entry name" value="GrpE"/>
    <property type="match status" value="1"/>
</dbReference>
<dbReference type="GO" id="GO:0000774">
    <property type="term" value="F:adenyl-nucleotide exchange factor activity"/>
    <property type="evidence" value="ECO:0007669"/>
    <property type="project" value="InterPro"/>
</dbReference>
<evidence type="ECO:0000256" key="5">
    <source>
        <dbReference type="RuleBase" id="RU000639"/>
    </source>
</evidence>
<dbReference type="Pfam" id="PF01025">
    <property type="entry name" value="GrpE"/>
    <property type="match status" value="1"/>
</dbReference>
<evidence type="ECO:0000313" key="9">
    <source>
        <dbReference type="Proteomes" id="UP000001269"/>
    </source>
</evidence>
<dbReference type="GO" id="GO:0051082">
    <property type="term" value="F:unfolded protein binding"/>
    <property type="evidence" value="ECO:0007669"/>
    <property type="project" value="TreeGrafter"/>
</dbReference>
<comment type="subunit">
    <text evidence="4">Homodimer.</text>
</comment>
<dbReference type="Gene3D" id="3.90.20.20">
    <property type="match status" value="1"/>
</dbReference>
<dbReference type="PRINTS" id="PR00773">
    <property type="entry name" value="GRPEPROTEIN"/>
</dbReference>
<evidence type="ECO:0000256" key="6">
    <source>
        <dbReference type="RuleBase" id="RU004478"/>
    </source>
</evidence>
<dbReference type="PANTHER" id="PTHR21237">
    <property type="entry name" value="GRPE PROTEIN"/>
    <property type="match status" value="1"/>
</dbReference>
<dbReference type="STRING" id="1005090.BAKON_184"/>
<keyword evidence="3 4" id="KW-0143">Chaperone</keyword>
<evidence type="ECO:0000256" key="7">
    <source>
        <dbReference type="SAM" id="Coils"/>
    </source>
</evidence>
<dbReference type="EMBL" id="CP002645">
    <property type="protein sequence ID" value="AEO08542.1"/>
    <property type="molecule type" value="Genomic_DNA"/>
</dbReference>
<reference evidence="8 9" key="1">
    <citation type="journal article" date="2011" name="PLoS Genet.">
        <title>Sequence conservation and functional constraint on intergenic spacers in reduced genomes of the obligate symbiont buchnera.</title>
        <authorList>
            <person name="Degnan P.H."/>
            <person name="Ochman H."/>
            <person name="Moran N.A."/>
        </authorList>
    </citation>
    <scope>NUCLEOTIDE SEQUENCE [LARGE SCALE GENOMIC DNA]</scope>
    <source>
        <strain evidence="8 9">Ak</strain>
    </source>
</reference>
<feature type="coiled-coil region" evidence="7">
    <location>
        <begin position="37"/>
        <end position="82"/>
    </location>
</feature>
<evidence type="ECO:0000313" key="8">
    <source>
        <dbReference type="EMBL" id="AEO08542.1"/>
    </source>
</evidence>
<dbReference type="SUPFAM" id="SSF51064">
    <property type="entry name" value="Head domain of nucleotide exchange factor GrpE"/>
    <property type="match status" value="1"/>
</dbReference>
<dbReference type="GO" id="GO:0051087">
    <property type="term" value="F:protein-folding chaperone binding"/>
    <property type="evidence" value="ECO:0007669"/>
    <property type="project" value="InterPro"/>
</dbReference>
<comment type="subcellular location">
    <subcellularLocation>
        <location evidence="4">Cytoplasm</location>
    </subcellularLocation>
</comment>
<dbReference type="Gene3D" id="2.30.22.10">
    <property type="entry name" value="Head domain of nucleotide exchange factor GrpE"/>
    <property type="match status" value="1"/>
</dbReference>
<evidence type="ECO:0000256" key="4">
    <source>
        <dbReference type="HAMAP-Rule" id="MF_01151"/>
    </source>
</evidence>
<organism evidence="8 9">
    <name type="scientific">Buchnera aphidicola str. Ak</name>
    <name type="common">Acyrthosiphon kondoi</name>
    <dbReference type="NCBI Taxonomy" id="1005090"/>
    <lineage>
        <taxon>Bacteria</taxon>
        <taxon>Pseudomonadati</taxon>
        <taxon>Pseudomonadota</taxon>
        <taxon>Gammaproteobacteria</taxon>
        <taxon>Enterobacterales</taxon>
        <taxon>Erwiniaceae</taxon>
        <taxon>Buchnera</taxon>
    </lineage>
</organism>
<keyword evidence="2 4" id="KW-0346">Stress response</keyword>
<dbReference type="GO" id="GO:0005829">
    <property type="term" value="C:cytosol"/>
    <property type="evidence" value="ECO:0007669"/>
    <property type="project" value="TreeGrafter"/>
</dbReference>
<dbReference type="InterPro" id="IPR009012">
    <property type="entry name" value="GrpE_head"/>
</dbReference>
<protein>
    <recommendedName>
        <fullName evidence="4 5">Protein GrpE</fullName>
    </recommendedName>
    <alternativeName>
        <fullName evidence="4">HSP-70 cofactor</fullName>
    </alternativeName>
</protein>
<evidence type="ECO:0000256" key="2">
    <source>
        <dbReference type="ARBA" id="ARBA00023016"/>
    </source>
</evidence>
<evidence type="ECO:0000256" key="3">
    <source>
        <dbReference type="ARBA" id="ARBA00023186"/>
    </source>
</evidence>
<dbReference type="eggNOG" id="COG0576">
    <property type="taxonomic scope" value="Bacteria"/>
</dbReference>
<dbReference type="AlphaFoldDB" id="G2LMQ4"/>
<comment type="function">
    <text evidence="4 5">Participates actively in the response to hyperosmotic and heat shock by preventing the aggregation of stress-denatured proteins, in association with DnaK and GrpE. It is the nucleotide exchange factor for DnaK and may function as a thermosensor. Unfolded proteins bind initially to DnaJ; upon interaction with the DnaJ-bound protein, DnaK hydrolyzes its bound ATP, resulting in the formation of a stable complex. GrpE releases ADP from DnaK; ATP binding to DnaK triggers the release of the substrate protein, thus completing the reaction cycle. Several rounds of ATP-dependent interactions between DnaJ, DnaK and GrpE are required for fully efficient folding.</text>
</comment>
<keyword evidence="4" id="KW-0963">Cytoplasm</keyword>
<name>G2LMQ4_9GAMM</name>
<accession>G2LMQ4</accession>
<gene>
    <name evidence="4 8" type="primary">grpE</name>
    <name evidence="8" type="ORF">BAKON_184</name>
</gene>
<dbReference type="PROSITE" id="PS01071">
    <property type="entry name" value="GRPE"/>
    <property type="match status" value="1"/>
</dbReference>
<evidence type="ECO:0000256" key="1">
    <source>
        <dbReference type="ARBA" id="ARBA00009054"/>
    </source>
</evidence>
<dbReference type="OrthoDB" id="9789811at2"/>
<dbReference type="InterPro" id="IPR000740">
    <property type="entry name" value="GrpE"/>
</dbReference>
<dbReference type="CDD" id="cd00446">
    <property type="entry name" value="GrpE"/>
    <property type="match status" value="1"/>
</dbReference>
<dbReference type="Proteomes" id="UP000001269">
    <property type="component" value="Chromosome"/>
</dbReference>
<dbReference type="KEGG" id="bak:BAKON_184"/>
<sequence>MENKENKSNNEKFFKKNHIVEEQEKVLDMNSIQNQKIDSLKLELLQNQKKINDIELRKLADIENIKKNIEEKIRKIKKTEIERFLKTIIPVIDSLEEILISSNTSSIKDESVIKGIELILQSLLNILYKIGVKIEGQKNELFNPEIHTLISTESSKKIAPNHIVFTHKKGFTFNKVLLRKATVTISKN</sequence>
<dbReference type="HOGENOM" id="CLU_057217_6_0_6"/>
<dbReference type="RefSeq" id="WP_014499342.1">
    <property type="nucleotide sequence ID" value="NC_017256.1"/>
</dbReference>
<keyword evidence="7" id="KW-0175">Coiled coil</keyword>